<reference evidence="8" key="1">
    <citation type="submission" date="2021-02" db="EMBL/GenBank/DDBJ databases">
        <authorList>
            <person name="Dougan E. K."/>
            <person name="Rhodes N."/>
            <person name="Thang M."/>
            <person name="Chan C."/>
        </authorList>
    </citation>
    <scope>NUCLEOTIDE SEQUENCE</scope>
</reference>
<dbReference type="InterPro" id="IPR011059">
    <property type="entry name" value="Metal-dep_hydrolase_composite"/>
</dbReference>
<dbReference type="InterPro" id="IPR007867">
    <property type="entry name" value="GMC_OxRtase_C"/>
</dbReference>
<evidence type="ECO:0000256" key="3">
    <source>
        <dbReference type="ARBA" id="ARBA00022630"/>
    </source>
</evidence>
<comment type="cofactor">
    <cofactor evidence="1">
        <name>FAD</name>
        <dbReference type="ChEBI" id="CHEBI:57692"/>
    </cofactor>
</comment>
<dbReference type="Pfam" id="PF05199">
    <property type="entry name" value="GMC_oxred_C"/>
    <property type="match status" value="1"/>
</dbReference>
<dbReference type="PANTHER" id="PTHR11552">
    <property type="entry name" value="GLUCOSE-METHANOL-CHOLINE GMC OXIDOREDUCTASE"/>
    <property type="match status" value="1"/>
</dbReference>
<dbReference type="InterPro" id="IPR032466">
    <property type="entry name" value="Metal_Hydrolase"/>
</dbReference>
<dbReference type="Proteomes" id="UP000649617">
    <property type="component" value="Unassembled WGS sequence"/>
</dbReference>
<dbReference type="Pfam" id="PF00732">
    <property type="entry name" value="GMC_oxred_N"/>
    <property type="match status" value="1"/>
</dbReference>
<dbReference type="Gene3D" id="3.30.1490.130">
    <property type="entry name" value="D-aminoacylase. Domain 3"/>
    <property type="match status" value="1"/>
</dbReference>
<evidence type="ECO:0000256" key="1">
    <source>
        <dbReference type="ARBA" id="ARBA00001974"/>
    </source>
</evidence>
<dbReference type="PANTHER" id="PTHR11552:SF147">
    <property type="entry name" value="CHOLINE DEHYDROGENASE, MITOCHONDRIAL"/>
    <property type="match status" value="1"/>
</dbReference>
<proteinExistence type="inferred from homology"/>
<dbReference type="SUPFAM" id="SSF54373">
    <property type="entry name" value="FAD-linked reductases, C-terminal domain"/>
    <property type="match status" value="1"/>
</dbReference>
<feature type="domain" description="Glucose-methanol-choline oxidoreductase N-terminal" evidence="6">
    <location>
        <begin position="77"/>
        <end position="100"/>
    </location>
</feature>
<dbReference type="PROSITE" id="PS00623">
    <property type="entry name" value="GMC_OXRED_1"/>
    <property type="match status" value="1"/>
</dbReference>
<dbReference type="InterPro" id="IPR036188">
    <property type="entry name" value="FAD/NAD-bd_sf"/>
</dbReference>
<dbReference type="EMBL" id="CAJNIZ010011112">
    <property type="protein sequence ID" value="CAE7312765.1"/>
    <property type="molecule type" value="Genomic_DNA"/>
</dbReference>
<evidence type="ECO:0000259" key="7">
    <source>
        <dbReference type="PROSITE" id="PS00624"/>
    </source>
</evidence>
<dbReference type="SUPFAM" id="SSF51556">
    <property type="entry name" value="Metallo-dependent hydrolases"/>
    <property type="match status" value="1"/>
</dbReference>
<dbReference type="InterPro" id="IPR000172">
    <property type="entry name" value="GMC_OxRdtase_N"/>
</dbReference>
<dbReference type="SUPFAM" id="SSF51338">
    <property type="entry name" value="Composite domain of metallo-dependent hydrolases"/>
    <property type="match status" value="1"/>
</dbReference>
<dbReference type="GO" id="GO:0016811">
    <property type="term" value="F:hydrolase activity, acting on carbon-nitrogen (but not peptide) bonds, in linear amides"/>
    <property type="evidence" value="ECO:0007669"/>
    <property type="project" value="InterPro"/>
</dbReference>
<dbReference type="InterPro" id="IPR023100">
    <property type="entry name" value="D-aminoacylase_insert_dom_sf"/>
</dbReference>
<evidence type="ECO:0000256" key="2">
    <source>
        <dbReference type="ARBA" id="ARBA00010790"/>
    </source>
</evidence>
<accession>A0A812NIP4</accession>
<evidence type="ECO:0000259" key="6">
    <source>
        <dbReference type="PROSITE" id="PS00623"/>
    </source>
</evidence>
<dbReference type="AlphaFoldDB" id="A0A812NIP4"/>
<dbReference type="Gene3D" id="2.30.40.10">
    <property type="entry name" value="Urease, subunit C, domain 1"/>
    <property type="match status" value="1"/>
</dbReference>
<protein>
    <submittedName>
        <fullName evidence="8">Dan protein</fullName>
    </submittedName>
</protein>
<comment type="caution">
    <text evidence="8">The sequence shown here is derived from an EMBL/GenBank/DDBJ whole genome shotgun (WGS) entry which is preliminary data.</text>
</comment>
<gene>
    <name evidence="8" type="primary">dan</name>
    <name evidence="8" type="ORF">SPIL2461_LOCUS7129</name>
</gene>
<evidence type="ECO:0000313" key="8">
    <source>
        <dbReference type="EMBL" id="CAE7312765.1"/>
    </source>
</evidence>
<sequence length="980" mass="105249">MFDVLIVGAGSAGCAIAARVSEDPTVSVGLVEAGPDYPDLTQLPHDLRNGHNNSYTAHDWGMEYSPTPHRKDRFPRGRVVGGSSAVNTTIALRGLPEDYDAWAAAGNDGWSWQDVLPAFKRLERDLDYPDASYHGDSGPISIRRYPTDELLPAHQAFLQSAADLGYPDCPDANDPWAWGAGPQPMNKLNGVRISGAVGYLASARIRENLTIVPNTLVRRLLIVGGKCCGVEVEDETGAVSEISARLVVLSAGALMTPSVLMRSGIGARAEVADIGVDLVRDVPGVGKNLSDHPALSVLCEVKDASLINFDAPIIQTILRYTGEHSEHRCDLQIEQISFAGRRGGPPMFLLAPVLEYQYGRGQLRFTSADAHQAPVIENHFCADERDRAILAGCVLDTLQFTKAAPLADMIAAVKFPDPGRGQSREAIEALCRKFAGSGYHPCGTAKMGPENDPLAVVDARCKLHGVDQLVVADASIMPAVPRANTNLTCFMIGEKVGEWIRAPAVEGELAVNDGRIAAIGTVGAGKVEIDGNGKVLAPGFIDTHAHDDGAFFRHPDMAFKLAQGVTSVVSGNCGFSAIPADPAKDSVAASGGILAGLAGEFTDLEGYFAAVLKREPAINNMMLVGHNTVRSLVMGNEKSAPTASQLLEMQQHVANALAQGACGFSSGLIYRPGRFSDTEEVIALASEAAAFDALYTTHMRNEGDLLLDAVDESLRIGLEAGVHLHISHHKAAGKPNWGKVVASLAKVDAALQAGQRVTLDVYPYTAGSGRMIEYFNLDRINTEFAEVVRIASCPAFRQYEGQMVKDIAAAEGRSIEDVVKQILTAPKGERTICIHFIIDEHDIETNLAHADMMVGSDGIPDLRGRPHPRLFGTFPRVLGRYVRQRGVLSLPEAVRRMTSVSAKTFGLLDRGELREGYWADLVMFDPQTVIDTATYDEPQQEPEGVSCVVVNGRVAYQDSKHTAVGAGQMLRYRQSSFLPA</sequence>
<dbReference type="PROSITE" id="PS00624">
    <property type="entry name" value="GMC_OXRED_2"/>
    <property type="match status" value="1"/>
</dbReference>
<dbReference type="GO" id="GO:0016614">
    <property type="term" value="F:oxidoreductase activity, acting on CH-OH group of donors"/>
    <property type="evidence" value="ECO:0007669"/>
    <property type="project" value="InterPro"/>
</dbReference>
<comment type="similarity">
    <text evidence="2 5">Belongs to the GMC oxidoreductase family.</text>
</comment>
<dbReference type="OrthoDB" id="269227at2759"/>
<dbReference type="Gene3D" id="3.20.20.140">
    <property type="entry name" value="Metal-dependent hydrolases"/>
    <property type="match status" value="1"/>
</dbReference>
<keyword evidence="9" id="KW-1185">Reference proteome</keyword>
<evidence type="ECO:0000256" key="4">
    <source>
        <dbReference type="ARBA" id="ARBA00022827"/>
    </source>
</evidence>
<dbReference type="Gene3D" id="3.50.50.60">
    <property type="entry name" value="FAD/NAD(P)-binding domain"/>
    <property type="match status" value="1"/>
</dbReference>
<dbReference type="CDD" id="cd01297">
    <property type="entry name" value="D-aminoacylase"/>
    <property type="match status" value="1"/>
</dbReference>
<keyword evidence="3 5" id="KW-0285">Flavoprotein</keyword>
<organism evidence="8 9">
    <name type="scientific">Symbiodinium pilosum</name>
    <name type="common">Dinoflagellate</name>
    <dbReference type="NCBI Taxonomy" id="2952"/>
    <lineage>
        <taxon>Eukaryota</taxon>
        <taxon>Sar</taxon>
        <taxon>Alveolata</taxon>
        <taxon>Dinophyceae</taxon>
        <taxon>Suessiales</taxon>
        <taxon>Symbiodiniaceae</taxon>
        <taxon>Symbiodinium</taxon>
    </lineage>
</organism>
<evidence type="ECO:0000256" key="5">
    <source>
        <dbReference type="RuleBase" id="RU003968"/>
    </source>
</evidence>
<dbReference type="InterPro" id="IPR013108">
    <property type="entry name" value="Amidohydro_3"/>
</dbReference>
<evidence type="ECO:0000313" key="9">
    <source>
        <dbReference type="Proteomes" id="UP000649617"/>
    </source>
</evidence>
<name>A0A812NIP4_SYMPI</name>
<dbReference type="GO" id="GO:0050660">
    <property type="term" value="F:flavin adenine dinucleotide binding"/>
    <property type="evidence" value="ECO:0007669"/>
    <property type="project" value="InterPro"/>
</dbReference>
<dbReference type="Pfam" id="PF07969">
    <property type="entry name" value="Amidohydro_3"/>
    <property type="match status" value="1"/>
</dbReference>
<dbReference type="Gene3D" id="3.30.410.40">
    <property type="match status" value="1"/>
</dbReference>
<dbReference type="InterPro" id="IPR012132">
    <property type="entry name" value="GMC_OxRdtase"/>
</dbReference>
<feature type="domain" description="Glucose-methanol-choline oxidoreductase N-terminal" evidence="7">
    <location>
        <begin position="252"/>
        <end position="266"/>
    </location>
</feature>
<keyword evidence="4 5" id="KW-0274">FAD</keyword>
<dbReference type="SUPFAM" id="SSF51905">
    <property type="entry name" value="FAD/NAD(P)-binding domain"/>
    <property type="match status" value="1"/>
</dbReference>